<accession>A0A6L2LT79</accession>
<reference evidence="1" key="1">
    <citation type="journal article" date="2019" name="Sci. Rep.">
        <title>Draft genome of Tanacetum cinerariifolium, the natural source of mosquito coil.</title>
        <authorList>
            <person name="Yamashiro T."/>
            <person name="Shiraishi A."/>
            <person name="Satake H."/>
            <person name="Nakayama K."/>
        </authorList>
    </citation>
    <scope>NUCLEOTIDE SEQUENCE</scope>
</reference>
<dbReference type="PANTHER" id="PTHR48462:SF1">
    <property type="entry name" value="PROTEIN, PUTATIVE-RELATED"/>
    <property type="match status" value="1"/>
</dbReference>
<comment type="caution">
    <text evidence="1">The sequence shown here is derived from an EMBL/GenBank/DDBJ whole genome shotgun (WGS) entry which is preliminary data.</text>
</comment>
<protein>
    <submittedName>
        <fullName evidence="1">Uncharacterized protein</fullName>
    </submittedName>
</protein>
<dbReference type="PANTHER" id="PTHR48462">
    <property type="entry name" value="PROTEIN, PUTATIVE-RELATED"/>
    <property type="match status" value="1"/>
</dbReference>
<gene>
    <name evidence="1" type="ORF">Tci_035492</name>
</gene>
<proteinExistence type="predicted"/>
<evidence type="ECO:0000313" key="1">
    <source>
        <dbReference type="EMBL" id="GEU63514.1"/>
    </source>
</evidence>
<name>A0A6L2LT79_TANCI</name>
<sequence length="653" mass="72526">MKPERNTDILASRLYIGDTHIWFATGVQQDDPLGPLLFALILHPLLHKIKDNCKLLLHAWYLDDETVIGDSEEVAKVIDIIKVSGPGLGLELNIKKTEIFWPSCNDMKLREGLFPVNIRRPSSGVKLLGGVVSRDTYFINGLAMRRTANAVDLISLLLQLHEPQSELLLLRSCMGIVKLFFGLKTCKPVHMEEAALFFDKGLRGSIENIVVCGGPFFGDLQWRLASLPIRFGGLGLYSAKLVSSYAFVASRAQSWVLQDHILRDSGICGMNDDYVSALTCLRDTNPSFDFSGFTNKDTKVVFACLRAPHAQDFLLAIPIDGLGQHMSPVEYRTILKYRLMIPLFPVDAICPVWTSFDICRHAGISAKKEAHVNFLTDPSDGRSTLRPADVLVFGWVGGKHACADLTVVSLFVGLSSRGFTVGQAALNIALGKVAKHEKAYIENQHVFILFAFDTFANLHVVCVLSIEGKFQILWSCLERNGREITEPWLNILISFPIISSEDVSEEPLIVEAEVEGYLVRRVYVDEGSSVEVMFEHYFENLDSRIKVKLKETQTDLVGRTVFRAPSPYNIILGMPGLKTLRAIPSTIHSMMKFPTPKGVATLVTWTIIIAECRRLEKKQMVKENSEGEREVAVTIGGGLSEACQRVTISGGLS</sequence>
<dbReference type="EMBL" id="BKCJ010004859">
    <property type="protein sequence ID" value="GEU63514.1"/>
    <property type="molecule type" value="Genomic_DNA"/>
</dbReference>
<dbReference type="AlphaFoldDB" id="A0A6L2LT79"/>
<organism evidence="1">
    <name type="scientific">Tanacetum cinerariifolium</name>
    <name type="common">Dalmatian daisy</name>
    <name type="synonym">Chrysanthemum cinerariifolium</name>
    <dbReference type="NCBI Taxonomy" id="118510"/>
    <lineage>
        <taxon>Eukaryota</taxon>
        <taxon>Viridiplantae</taxon>
        <taxon>Streptophyta</taxon>
        <taxon>Embryophyta</taxon>
        <taxon>Tracheophyta</taxon>
        <taxon>Spermatophyta</taxon>
        <taxon>Magnoliopsida</taxon>
        <taxon>eudicotyledons</taxon>
        <taxon>Gunneridae</taxon>
        <taxon>Pentapetalae</taxon>
        <taxon>asterids</taxon>
        <taxon>campanulids</taxon>
        <taxon>Asterales</taxon>
        <taxon>Asteraceae</taxon>
        <taxon>Asteroideae</taxon>
        <taxon>Anthemideae</taxon>
        <taxon>Anthemidinae</taxon>
        <taxon>Tanacetum</taxon>
    </lineage>
</organism>